<accession>A0A9X0DMA6</accession>
<keyword evidence="2" id="KW-1185">Reference proteome</keyword>
<dbReference type="AlphaFoldDB" id="A0A9X0DMA6"/>
<proteinExistence type="predicted"/>
<organism evidence="1 2">
    <name type="scientific">Sclerotinia nivalis</name>
    <dbReference type="NCBI Taxonomy" id="352851"/>
    <lineage>
        <taxon>Eukaryota</taxon>
        <taxon>Fungi</taxon>
        <taxon>Dikarya</taxon>
        <taxon>Ascomycota</taxon>
        <taxon>Pezizomycotina</taxon>
        <taxon>Leotiomycetes</taxon>
        <taxon>Helotiales</taxon>
        <taxon>Sclerotiniaceae</taxon>
        <taxon>Sclerotinia</taxon>
    </lineage>
</organism>
<gene>
    <name evidence="1" type="ORF">OCU04_002526</name>
</gene>
<dbReference type="Proteomes" id="UP001152300">
    <property type="component" value="Unassembled WGS sequence"/>
</dbReference>
<dbReference type="OrthoDB" id="3452196at2759"/>
<sequence length="173" mass="20133">MEEKRKRELSPKPDRRRRSMISALHSQREGQERAAGLQLPSEIPEMILLEVPGGNMFHLIQCHRQLGHFRCKQSHSIDDARTSQYDITRTCVPSLQHRKHMTYNERVVQQKNTILHKLRFLSPIFARVATYTPYNQGIPILYSRKSSRNTCNANNPETLPYLSQTILPADLTR</sequence>
<evidence type="ECO:0000313" key="2">
    <source>
        <dbReference type="Proteomes" id="UP001152300"/>
    </source>
</evidence>
<reference evidence="1" key="1">
    <citation type="submission" date="2022-11" db="EMBL/GenBank/DDBJ databases">
        <title>Genome Resource of Sclerotinia nivalis Strain SnTB1, a Plant Pathogen Isolated from American Ginseng.</title>
        <authorList>
            <person name="Fan S."/>
        </authorList>
    </citation>
    <scope>NUCLEOTIDE SEQUENCE</scope>
    <source>
        <strain evidence="1">SnTB1</strain>
    </source>
</reference>
<protein>
    <submittedName>
        <fullName evidence="1">Uncharacterized protein</fullName>
    </submittedName>
</protein>
<dbReference type="EMBL" id="JAPEIS010000002">
    <property type="protein sequence ID" value="KAJ8068836.1"/>
    <property type="molecule type" value="Genomic_DNA"/>
</dbReference>
<name>A0A9X0DMA6_9HELO</name>
<comment type="caution">
    <text evidence="1">The sequence shown here is derived from an EMBL/GenBank/DDBJ whole genome shotgun (WGS) entry which is preliminary data.</text>
</comment>
<evidence type="ECO:0000313" key="1">
    <source>
        <dbReference type="EMBL" id="KAJ8068836.1"/>
    </source>
</evidence>